<organism evidence="7 8">
    <name type="scientific">Candidatus Nitrobium versatile</name>
    <dbReference type="NCBI Taxonomy" id="2884831"/>
    <lineage>
        <taxon>Bacteria</taxon>
        <taxon>Pseudomonadati</taxon>
        <taxon>Nitrospirota</taxon>
        <taxon>Nitrospiria</taxon>
        <taxon>Nitrospirales</taxon>
        <taxon>Nitrospiraceae</taxon>
        <taxon>Candidatus Nitrobium</taxon>
    </lineage>
</organism>
<evidence type="ECO:0000256" key="6">
    <source>
        <dbReference type="RuleBase" id="RU000471"/>
    </source>
</evidence>
<evidence type="ECO:0000256" key="5">
    <source>
        <dbReference type="HAMAP-Rule" id="MF_01350"/>
    </source>
</evidence>
<dbReference type="GO" id="GO:0005886">
    <property type="term" value="C:plasma membrane"/>
    <property type="evidence" value="ECO:0007669"/>
    <property type="project" value="UniProtKB-SubCell"/>
</dbReference>
<keyword evidence="5" id="KW-0874">Quinone</keyword>
<feature type="transmembrane region" description="Helical" evidence="5">
    <location>
        <begin position="6"/>
        <end position="26"/>
    </location>
</feature>
<dbReference type="GO" id="GO:0009060">
    <property type="term" value="P:aerobic respiration"/>
    <property type="evidence" value="ECO:0007669"/>
    <property type="project" value="TreeGrafter"/>
</dbReference>
<comment type="caution">
    <text evidence="7">The sequence shown here is derived from an EMBL/GenBank/DDBJ whole genome shotgun (WGS) entry which is preliminary data.</text>
</comment>
<dbReference type="NCBIfam" id="NF004741">
    <property type="entry name" value="PRK06076.1-2"/>
    <property type="match status" value="1"/>
</dbReference>
<evidence type="ECO:0000256" key="2">
    <source>
        <dbReference type="ARBA" id="ARBA00022692"/>
    </source>
</evidence>
<evidence type="ECO:0000313" key="7">
    <source>
        <dbReference type="EMBL" id="MBZ0156389.1"/>
    </source>
</evidence>
<dbReference type="Pfam" id="PF00146">
    <property type="entry name" value="NADHdh"/>
    <property type="match status" value="1"/>
</dbReference>
<dbReference type="EMBL" id="JAIOIV010000074">
    <property type="protein sequence ID" value="MBZ0156389.1"/>
    <property type="molecule type" value="Genomic_DNA"/>
</dbReference>
<dbReference type="PROSITE" id="PS00667">
    <property type="entry name" value="COMPLEX1_ND1_1"/>
    <property type="match status" value="1"/>
</dbReference>
<keyword evidence="3 5" id="KW-1133">Transmembrane helix</keyword>
<keyword evidence="7" id="KW-0560">Oxidoreductase</keyword>
<keyword evidence="5 6" id="KW-0520">NAD</keyword>
<evidence type="ECO:0000256" key="3">
    <source>
        <dbReference type="ARBA" id="ARBA00022989"/>
    </source>
</evidence>
<feature type="transmembrane region" description="Helical" evidence="5">
    <location>
        <begin position="267"/>
        <end position="290"/>
    </location>
</feature>
<comment type="catalytic activity">
    <reaction evidence="5">
        <text>a quinone + NADH + 5 H(+)(in) = a quinol + NAD(+) + 4 H(+)(out)</text>
        <dbReference type="Rhea" id="RHEA:57888"/>
        <dbReference type="ChEBI" id="CHEBI:15378"/>
        <dbReference type="ChEBI" id="CHEBI:24646"/>
        <dbReference type="ChEBI" id="CHEBI:57540"/>
        <dbReference type="ChEBI" id="CHEBI:57945"/>
        <dbReference type="ChEBI" id="CHEBI:132124"/>
    </reaction>
</comment>
<dbReference type="PANTHER" id="PTHR11432">
    <property type="entry name" value="NADH DEHYDROGENASE SUBUNIT 1"/>
    <property type="match status" value="1"/>
</dbReference>
<accession>A0A953JB69</accession>
<protein>
    <recommendedName>
        <fullName evidence="5">NADH-quinone oxidoreductase subunit H</fullName>
        <ecNumber evidence="5">7.1.1.-</ecNumber>
    </recommendedName>
    <alternativeName>
        <fullName evidence="5">NADH dehydrogenase I subunit H</fullName>
    </alternativeName>
    <alternativeName>
        <fullName evidence="5">NDH-1 subunit H</fullName>
    </alternativeName>
</protein>
<dbReference type="GO" id="GO:0003954">
    <property type="term" value="F:NADH dehydrogenase activity"/>
    <property type="evidence" value="ECO:0007669"/>
    <property type="project" value="TreeGrafter"/>
</dbReference>
<keyword evidence="5" id="KW-1003">Cell membrane</keyword>
<dbReference type="Proteomes" id="UP000705867">
    <property type="component" value="Unassembled WGS sequence"/>
</dbReference>
<dbReference type="HAMAP" id="MF_01350">
    <property type="entry name" value="NDH1_NuoH"/>
    <property type="match status" value="1"/>
</dbReference>
<dbReference type="PROSITE" id="PS00668">
    <property type="entry name" value="COMPLEX1_ND1_2"/>
    <property type="match status" value="1"/>
</dbReference>
<keyword evidence="5" id="KW-1278">Translocase</keyword>
<feature type="transmembrane region" description="Helical" evidence="5">
    <location>
        <begin position="77"/>
        <end position="96"/>
    </location>
</feature>
<reference evidence="7" key="1">
    <citation type="journal article" date="2021" name="bioRxiv">
        <title>Unraveling nitrogen, sulfur and carbon metabolic pathways and microbial community transcriptional responses to substrate deprivation and toxicity stresses in a bioreactor mimicking anoxic brackish coastal sediment conditions.</title>
        <authorList>
            <person name="Martins P.D."/>
            <person name="Echeveste M.J."/>
            <person name="Arshad A."/>
            <person name="Kurth J."/>
            <person name="Ouboter H."/>
            <person name="Jetten M.S.M."/>
            <person name="Welte C.U."/>
        </authorList>
    </citation>
    <scope>NUCLEOTIDE SEQUENCE</scope>
    <source>
        <strain evidence="7">MAG_39</strain>
    </source>
</reference>
<keyword evidence="5" id="KW-0830">Ubiquinone</keyword>
<keyword evidence="2 5" id="KW-0812">Transmembrane</keyword>
<dbReference type="GO" id="GO:0016655">
    <property type="term" value="F:oxidoreductase activity, acting on NAD(P)H, quinone or similar compound as acceptor"/>
    <property type="evidence" value="ECO:0007669"/>
    <property type="project" value="UniProtKB-UniRule"/>
</dbReference>
<feature type="transmembrane region" description="Helical" evidence="5">
    <location>
        <begin position="108"/>
        <end position="129"/>
    </location>
</feature>
<dbReference type="InterPro" id="IPR001694">
    <property type="entry name" value="NADH_UbQ_OxRdtase_su1/FPO"/>
</dbReference>
<reference evidence="7" key="2">
    <citation type="submission" date="2021-08" db="EMBL/GenBank/DDBJ databases">
        <authorList>
            <person name="Dalcin Martins P."/>
        </authorList>
    </citation>
    <scope>NUCLEOTIDE SEQUENCE</scope>
    <source>
        <strain evidence="7">MAG_39</strain>
    </source>
</reference>
<comment type="function">
    <text evidence="5">NDH-1 shuttles electrons from NADH, via FMN and iron-sulfur (Fe-S) centers, to quinones in the respiratory chain. The immediate electron acceptor for the enzyme in this species is believed to be ubiquinone. Couples the redox reaction to proton translocation (for every two electrons transferred, four hydrogen ions are translocated across the cytoplasmic membrane), and thus conserves the redox energy in a proton gradient. This subunit may bind ubiquinone.</text>
</comment>
<comment type="subcellular location">
    <subcellularLocation>
        <location evidence="5 6">Cell membrane</location>
        <topology evidence="5 6">Multi-pass membrane protein</topology>
    </subcellularLocation>
    <subcellularLocation>
        <location evidence="1">Membrane</location>
        <topology evidence="1">Multi-pass membrane protein</topology>
    </subcellularLocation>
</comment>
<feature type="transmembrane region" description="Helical" evidence="5">
    <location>
        <begin position="237"/>
        <end position="255"/>
    </location>
</feature>
<proteinExistence type="inferred from homology"/>
<evidence type="ECO:0000256" key="1">
    <source>
        <dbReference type="ARBA" id="ARBA00004141"/>
    </source>
</evidence>
<gene>
    <name evidence="5 7" type="primary">nuoH</name>
    <name evidence="7" type="ORF">K8I29_09300</name>
</gene>
<feature type="transmembrane region" description="Helical" evidence="5">
    <location>
        <begin position="310"/>
        <end position="329"/>
    </location>
</feature>
<comment type="subunit">
    <text evidence="5">NDH-1 is composed of 14 different subunits. Subunits NuoA, H, J, K, L, M, N constitute the membrane sector of the complex.</text>
</comment>
<keyword evidence="4 5" id="KW-0472">Membrane</keyword>
<name>A0A953JB69_9BACT</name>
<sequence>MNLVILLIKIGVIVGITMLHVLYATYFERKVIGHMQIRLGPMRTGFHGILQPVADGLKLFFKEDIIPAQADRTVFKIAPVIFVFAALSSLAVVPFFEGFVIADVNIALLYLLAMSSLGAYGVIMAGWASNSKYSFLGGLRSSAQVISYEVALGMSLVGVMLMAGSLNLSEIVHAQQQHWYGMFLIPQCIGYFVFMVSAFAETNRTPFDLPEAESELVAGYFVEYSGMRFALYYAGEYIGMLVMSSIAVLCYWGGWTLPPALVNAVPVLAVVPGIVWFLLKVYFHIFLYYWVRATVPRYRYDQLMGLGWKVMIPLALANIVITSIVKYIAQ</sequence>
<feature type="transmembrane region" description="Helical" evidence="5">
    <location>
        <begin position="150"/>
        <end position="168"/>
    </location>
</feature>
<dbReference type="PANTHER" id="PTHR11432:SF3">
    <property type="entry name" value="NADH-UBIQUINONE OXIDOREDUCTASE CHAIN 1"/>
    <property type="match status" value="1"/>
</dbReference>
<dbReference type="InterPro" id="IPR018086">
    <property type="entry name" value="NADH_UbQ_OxRdtase_su1_CS"/>
</dbReference>
<dbReference type="GO" id="GO:0048038">
    <property type="term" value="F:quinone binding"/>
    <property type="evidence" value="ECO:0007669"/>
    <property type="project" value="UniProtKB-KW"/>
</dbReference>
<feature type="transmembrane region" description="Helical" evidence="5">
    <location>
        <begin position="180"/>
        <end position="200"/>
    </location>
</feature>
<comment type="similarity">
    <text evidence="5 6">Belongs to the complex I subunit 1 family.</text>
</comment>
<dbReference type="EC" id="7.1.1.-" evidence="5"/>
<dbReference type="AlphaFoldDB" id="A0A953JB69"/>
<evidence type="ECO:0000256" key="4">
    <source>
        <dbReference type="ARBA" id="ARBA00023136"/>
    </source>
</evidence>
<evidence type="ECO:0000313" key="8">
    <source>
        <dbReference type="Proteomes" id="UP000705867"/>
    </source>
</evidence>